<evidence type="ECO:0000256" key="1">
    <source>
        <dbReference type="SAM" id="MobiDB-lite"/>
    </source>
</evidence>
<dbReference type="AlphaFoldDB" id="A0A8S9MGE3"/>
<dbReference type="Proteomes" id="UP000712281">
    <property type="component" value="Unassembled WGS sequence"/>
</dbReference>
<reference evidence="3" key="1">
    <citation type="submission" date="2019-12" db="EMBL/GenBank/DDBJ databases">
        <title>Genome sequencing and annotation of Brassica cretica.</title>
        <authorList>
            <person name="Studholme D.J."/>
            <person name="Sarris P.F."/>
        </authorList>
    </citation>
    <scope>NUCLEOTIDE SEQUENCE</scope>
    <source>
        <strain evidence="3">PFS-001/15</strain>
        <tissue evidence="3">Leaf</tissue>
    </source>
</reference>
<feature type="region of interest" description="Disordered" evidence="1">
    <location>
        <begin position="38"/>
        <end position="71"/>
    </location>
</feature>
<keyword evidence="2" id="KW-0732">Signal</keyword>
<gene>
    <name evidence="3" type="ORF">F2Q68_00041185</name>
</gene>
<evidence type="ECO:0000313" key="4">
    <source>
        <dbReference type="Proteomes" id="UP000712281"/>
    </source>
</evidence>
<organism evidence="3 4">
    <name type="scientific">Brassica cretica</name>
    <name type="common">Mustard</name>
    <dbReference type="NCBI Taxonomy" id="69181"/>
    <lineage>
        <taxon>Eukaryota</taxon>
        <taxon>Viridiplantae</taxon>
        <taxon>Streptophyta</taxon>
        <taxon>Embryophyta</taxon>
        <taxon>Tracheophyta</taxon>
        <taxon>Spermatophyta</taxon>
        <taxon>Magnoliopsida</taxon>
        <taxon>eudicotyledons</taxon>
        <taxon>Gunneridae</taxon>
        <taxon>Pentapetalae</taxon>
        <taxon>rosids</taxon>
        <taxon>malvids</taxon>
        <taxon>Brassicales</taxon>
        <taxon>Brassicaceae</taxon>
        <taxon>Brassiceae</taxon>
        <taxon>Brassica</taxon>
    </lineage>
</organism>
<protein>
    <submittedName>
        <fullName evidence="3">Uncharacterized protein</fullName>
    </submittedName>
</protein>
<evidence type="ECO:0000313" key="3">
    <source>
        <dbReference type="EMBL" id="KAF2619304.1"/>
    </source>
</evidence>
<sequence>MKFVMFISFLLVLSLCSSGLKEGDEVAENKVEELYGHKMMDYPGPHPDPRDNPPPPPPPTDEENIMENSVN</sequence>
<feature type="signal peptide" evidence="2">
    <location>
        <begin position="1"/>
        <end position="19"/>
    </location>
</feature>
<evidence type="ECO:0000256" key="2">
    <source>
        <dbReference type="SAM" id="SignalP"/>
    </source>
</evidence>
<comment type="caution">
    <text evidence="3">The sequence shown here is derived from an EMBL/GenBank/DDBJ whole genome shotgun (WGS) entry which is preliminary data.</text>
</comment>
<proteinExistence type="predicted"/>
<dbReference type="EMBL" id="QGKW02000007">
    <property type="protein sequence ID" value="KAF2619304.1"/>
    <property type="molecule type" value="Genomic_DNA"/>
</dbReference>
<feature type="chain" id="PRO_5035716136" evidence="2">
    <location>
        <begin position="20"/>
        <end position="71"/>
    </location>
</feature>
<accession>A0A8S9MGE3</accession>
<name>A0A8S9MGE3_BRACR</name>